<protein>
    <submittedName>
        <fullName evidence="4">DUF1648 domain-containing protein</fullName>
    </submittedName>
</protein>
<accession>A0A7C9JEN9</accession>
<feature type="transmembrane region" description="Helical" evidence="1">
    <location>
        <begin position="93"/>
        <end position="114"/>
    </location>
</feature>
<sequence>MIDAITFSPSEPAGAFFWVFALATAVTGLLVALTPYLMPKRECFAVTVPDAASSDPYLKGLKRRYLLWTVALAVVALAASTATYLAFGIGGYIAVFTVGLMALCVASFGLMLYFRAKVRAYKQQMGWTATEQEHVALVGDEPMPHAISMKWDLLFLAIAGITAVAAVICYPSMPERIPMQYDFNGQVSTWADKSWATAAFPVLFVLFVGAVMAVSHWGIVHSKKASDPAAPVATAWAYGMFARAQSILMVALGVMVGLLGPFMELSFAGTFTLQQLVIPIMAVALIAVVASIAVGVVYGQNGARLIARVQRNAPLASDDDEHWKAGVFYVNRNDPSLFLPERFGIGWTMNWGRPGAWVIVGMLVLVTAAFCIGSILMVG</sequence>
<feature type="transmembrane region" description="Helical" evidence="1">
    <location>
        <begin position="65"/>
        <end position="87"/>
    </location>
</feature>
<keyword evidence="1" id="KW-1133">Transmembrane helix</keyword>
<name>A0A7C9JEN9_9BACT</name>
<feature type="domain" description="DUF5808" evidence="3">
    <location>
        <begin position="332"/>
        <end position="357"/>
    </location>
</feature>
<feature type="transmembrane region" description="Helical" evidence="1">
    <location>
        <begin position="356"/>
        <end position="378"/>
    </location>
</feature>
<feature type="transmembrane region" description="Helical" evidence="1">
    <location>
        <begin position="193"/>
        <end position="214"/>
    </location>
</feature>
<dbReference type="GO" id="GO:0009636">
    <property type="term" value="P:response to toxic substance"/>
    <property type="evidence" value="ECO:0007669"/>
    <property type="project" value="TreeGrafter"/>
</dbReference>
<organism evidence="4">
    <name type="scientific">Muribaculaceae bacterium Z82</name>
    <dbReference type="NCBI Taxonomy" id="2304548"/>
    <lineage>
        <taxon>Bacteria</taxon>
        <taxon>Pseudomonadati</taxon>
        <taxon>Bacteroidota</taxon>
        <taxon>Bacteroidia</taxon>
        <taxon>Bacteroidales</taxon>
        <taxon>Muribaculaceae</taxon>
    </lineage>
</organism>
<dbReference type="PANTHER" id="PTHR37810:SF9">
    <property type="entry name" value="MEMBRANE PROTEIN"/>
    <property type="match status" value="1"/>
</dbReference>
<evidence type="ECO:0000313" key="4">
    <source>
        <dbReference type="EMBL" id="NBI34694.1"/>
    </source>
</evidence>
<feature type="transmembrane region" description="Helical" evidence="1">
    <location>
        <begin position="15"/>
        <end position="37"/>
    </location>
</feature>
<reference evidence="4" key="1">
    <citation type="submission" date="2018-08" db="EMBL/GenBank/DDBJ databases">
        <title>Murine metabolic-syndrome-specific gut microbial biobank.</title>
        <authorList>
            <person name="Liu C."/>
        </authorList>
    </citation>
    <scope>NUCLEOTIDE SEQUENCE [LARGE SCALE GENOMIC DNA]</scope>
    <source>
        <strain evidence="4">Z82</strain>
    </source>
</reference>
<dbReference type="Pfam" id="PF19124">
    <property type="entry name" value="DUF5808"/>
    <property type="match status" value="1"/>
</dbReference>
<feature type="transmembrane region" description="Helical" evidence="1">
    <location>
        <begin position="235"/>
        <end position="256"/>
    </location>
</feature>
<dbReference type="AlphaFoldDB" id="A0A7C9JEN9"/>
<feature type="transmembrane region" description="Helical" evidence="1">
    <location>
        <begin position="153"/>
        <end position="173"/>
    </location>
</feature>
<evidence type="ECO:0000259" key="2">
    <source>
        <dbReference type="Pfam" id="PF07853"/>
    </source>
</evidence>
<evidence type="ECO:0000256" key="1">
    <source>
        <dbReference type="SAM" id="Phobius"/>
    </source>
</evidence>
<comment type="caution">
    <text evidence="4">The sequence shown here is derived from an EMBL/GenBank/DDBJ whole genome shotgun (WGS) entry which is preliminary data.</text>
</comment>
<dbReference type="Pfam" id="PF07853">
    <property type="entry name" value="DUF1648"/>
    <property type="match status" value="1"/>
</dbReference>
<dbReference type="InterPro" id="IPR012867">
    <property type="entry name" value="DUF1648"/>
</dbReference>
<keyword evidence="1" id="KW-0472">Membrane</keyword>
<dbReference type="InterPro" id="IPR043831">
    <property type="entry name" value="DUF5808"/>
</dbReference>
<dbReference type="PANTHER" id="PTHR37810">
    <property type="entry name" value="IMMUNITY PROTEIN SDPI"/>
    <property type="match status" value="1"/>
</dbReference>
<feature type="domain" description="DUF1648" evidence="2">
    <location>
        <begin position="158"/>
        <end position="204"/>
    </location>
</feature>
<proteinExistence type="predicted"/>
<gene>
    <name evidence="4" type="ORF">D1639_06550</name>
</gene>
<feature type="transmembrane region" description="Helical" evidence="1">
    <location>
        <begin position="276"/>
        <end position="298"/>
    </location>
</feature>
<dbReference type="EMBL" id="QWKH01000041">
    <property type="protein sequence ID" value="NBI34694.1"/>
    <property type="molecule type" value="Genomic_DNA"/>
</dbReference>
<keyword evidence="1" id="KW-0812">Transmembrane</keyword>
<evidence type="ECO:0000259" key="3">
    <source>
        <dbReference type="Pfam" id="PF19124"/>
    </source>
</evidence>